<name>A0ABW3DV75_9ACTN</name>
<dbReference type="Gene3D" id="2.30.30.100">
    <property type="match status" value="1"/>
</dbReference>
<organism evidence="2 3">
    <name type="scientific">Streptosporangium algeriense</name>
    <dbReference type="NCBI Taxonomy" id="1682748"/>
    <lineage>
        <taxon>Bacteria</taxon>
        <taxon>Bacillati</taxon>
        <taxon>Actinomycetota</taxon>
        <taxon>Actinomycetes</taxon>
        <taxon>Streptosporangiales</taxon>
        <taxon>Streptosporangiaceae</taxon>
        <taxon>Streptosporangium</taxon>
    </lineage>
</organism>
<dbReference type="InterPro" id="IPR008988">
    <property type="entry name" value="Transcriptional_repressor_C"/>
</dbReference>
<dbReference type="SUPFAM" id="SSF50037">
    <property type="entry name" value="C-terminal domain of transcriptional repressors"/>
    <property type="match status" value="1"/>
</dbReference>
<reference evidence="3" key="1">
    <citation type="journal article" date="2019" name="Int. J. Syst. Evol. Microbiol.">
        <title>The Global Catalogue of Microorganisms (GCM) 10K type strain sequencing project: providing services to taxonomists for standard genome sequencing and annotation.</title>
        <authorList>
            <consortium name="The Broad Institute Genomics Platform"/>
            <consortium name="The Broad Institute Genome Sequencing Center for Infectious Disease"/>
            <person name="Wu L."/>
            <person name="Ma J."/>
        </authorList>
    </citation>
    <scope>NUCLEOTIDE SEQUENCE [LARGE SCALE GENOMIC DNA]</scope>
    <source>
        <strain evidence="3">CCUG 62974</strain>
    </source>
</reference>
<keyword evidence="3" id="KW-1185">Reference proteome</keyword>
<evidence type="ECO:0000313" key="3">
    <source>
        <dbReference type="Proteomes" id="UP001597024"/>
    </source>
</evidence>
<sequence length="128" mass="13344">GAVVVGVGLNVSLRAEELPVPTATSLVIEEAACADRDPLIRAVLREIETHYDEWSQADGDADACGLRAAYLGLSATVGREVRVELPGERMLTGLATGVDAAGHLLVESQGSVHTLSAGDVVHVRPHTP</sequence>
<dbReference type="Proteomes" id="UP001597024">
    <property type="component" value="Unassembled WGS sequence"/>
</dbReference>
<dbReference type="EMBL" id="JBHTHX010000694">
    <property type="protein sequence ID" value="MFD0886716.1"/>
    <property type="molecule type" value="Genomic_DNA"/>
</dbReference>
<gene>
    <name evidence="2" type="ORF">ACFQ08_19390</name>
</gene>
<dbReference type="GO" id="GO:0016874">
    <property type="term" value="F:ligase activity"/>
    <property type="evidence" value="ECO:0007669"/>
    <property type="project" value="UniProtKB-KW"/>
</dbReference>
<protein>
    <submittedName>
        <fullName evidence="2">Biotin--[acetyl-CoA-carboxylase] ligase</fullName>
    </submittedName>
</protein>
<keyword evidence="2" id="KW-0436">Ligase</keyword>
<feature type="non-terminal residue" evidence="2">
    <location>
        <position position="1"/>
    </location>
</feature>
<dbReference type="Pfam" id="PF02237">
    <property type="entry name" value="BPL_C"/>
    <property type="match status" value="1"/>
</dbReference>
<evidence type="ECO:0000313" key="2">
    <source>
        <dbReference type="EMBL" id="MFD0886716.1"/>
    </source>
</evidence>
<dbReference type="InterPro" id="IPR045864">
    <property type="entry name" value="aa-tRNA-synth_II/BPL/LPL"/>
</dbReference>
<dbReference type="Gene3D" id="3.30.930.10">
    <property type="entry name" value="Bira Bifunctional Protein, Domain 2"/>
    <property type="match status" value="1"/>
</dbReference>
<proteinExistence type="predicted"/>
<comment type="caution">
    <text evidence="2">The sequence shown here is derived from an EMBL/GenBank/DDBJ whole genome shotgun (WGS) entry which is preliminary data.</text>
</comment>
<dbReference type="SUPFAM" id="SSF55681">
    <property type="entry name" value="Class II aaRS and biotin synthetases"/>
    <property type="match status" value="1"/>
</dbReference>
<evidence type="ECO:0000259" key="1">
    <source>
        <dbReference type="Pfam" id="PF02237"/>
    </source>
</evidence>
<feature type="domain" description="Biotin protein ligase C-terminal" evidence="1">
    <location>
        <begin position="77"/>
        <end position="122"/>
    </location>
</feature>
<accession>A0ABW3DV75</accession>
<dbReference type="InterPro" id="IPR003142">
    <property type="entry name" value="BPL_C"/>
</dbReference>